<sequence>MSVETRSLPGPQPGFLLVCGGYIAAVLTASMISLALFSIMSVENLLRPLAFLLFTACTFVLALPGFIATVVGARLLALRTSHIFIIGGILNGFLSCMLLFLFAFFSSGRHSISVATFIPALIYSFIFMPGGLAGGLVYWLIAYRQRRPAA</sequence>
<keyword evidence="1" id="KW-0812">Transmembrane</keyword>
<protein>
    <submittedName>
        <fullName evidence="2">Uncharacterized protein</fullName>
    </submittedName>
</protein>
<feature type="transmembrane region" description="Helical" evidence="1">
    <location>
        <begin position="15"/>
        <end position="37"/>
    </location>
</feature>
<evidence type="ECO:0000313" key="2">
    <source>
        <dbReference type="EMBL" id="MXN98920.1"/>
    </source>
</evidence>
<organism evidence="2 3">
    <name type="scientific">Shinella zoogloeoides</name>
    <name type="common">Crabtreella saccharophila</name>
    <dbReference type="NCBI Taxonomy" id="352475"/>
    <lineage>
        <taxon>Bacteria</taxon>
        <taxon>Pseudomonadati</taxon>
        <taxon>Pseudomonadota</taxon>
        <taxon>Alphaproteobacteria</taxon>
        <taxon>Hyphomicrobiales</taxon>
        <taxon>Rhizobiaceae</taxon>
        <taxon>Shinella</taxon>
    </lineage>
</organism>
<evidence type="ECO:0000313" key="3">
    <source>
        <dbReference type="Proteomes" id="UP000440304"/>
    </source>
</evidence>
<feature type="transmembrane region" description="Helical" evidence="1">
    <location>
        <begin position="117"/>
        <end position="141"/>
    </location>
</feature>
<gene>
    <name evidence="2" type="ORF">GR156_01280</name>
</gene>
<proteinExistence type="predicted"/>
<feature type="transmembrane region" description="Helical" evidence="1">
    <location>
        <begin position="83"/>
        <end position="105"/>
    </location>
</feature>
<name>A0A6N8T8N7_SHIZO</name>
<accession>A0A6N8T8N7</accession>
<reference evidence="2 3" key="1">
    <citation type="submission" date="2019-12" db="EMBL/GenBank/DDBJ databases">
        <title>Shinella granuli gen. nov., sp. nov., and proposal of the reclassification of Zoogloea ramigera ATCC 19623 as Shinella zoogloeoides sp. nov.</title>
        <authorList>
            <person name="Gao J."/>
        </authorList>
    </citation>
    <scope>NUCLEOTIDE SEQUENCE [LARGE SCALE GENOMIC DNA]</scope>
    <source>
        <strain evidence="2 3">DSM 287</strain>
    </source>
</reference>
<feature type="transmembrane region" description="Helical" evidence="1">
    <location>
        <begin position="49"/>
        <end position="77"/>
    </location>
</feature>
<comment type="caution">
    <text evidence="2">The sequence shown here is derived from an EMBL/GenBank/DDBJ whole genome shotgun (WGS) entry which is preliminary data.</text>
</comment>
<keyword evidence="1" id="KW-1133">Transmembrane helix</keyword>
<keyword evidence="1" id="KW-0472">Membrane</keyword>
<dbReference type="EMBL" id="WUML01000001">
    <property type="protein sequence ID" value="MXN98920.1"/>
    <property type="molecule type" value="Genomic_DNA"/>
</dbReference>
<evidence type="ECO:0000256" key="1">
    <source>
        <dbReference type="SAM" id="Phobius"/>
    </source>
</evidence>
<dbReference type="RefSeq" id="WP_160784385.1">
    <property type="nucleotide sequence ID" value="NZ_CP086610.1"/>
</dbReference>
<dbReference type="AlphaFoldDB" id="A0A6N8T8N7"/>
<dbReference type="Proteomes" id="UP000440304">
    <property type="component" value="Unassembled WGS sequence"/>
</dbReference>